<feature type="compositionally biased region" description="Basic and acidic residues" evidence="3">
    <location>
        <begin position="423"/>
        <end position="441"/>
    </location>
</feature>
<dbReference type="Pfam" id="PF16046">
    <property type="entry name" value="FAM76"/>
    <property type="match status" value="1"/>
</dbReference>
<proteinExistence type="inferred from homology"/>
<feature type="compositionally biased region" description="Polar residues" evidence="3">
    <location>
        <begin position="512"/>
        <end position="530"/>
    </location>
</feature>
<evidence type="ECO:0000313" key="4">
    <source>
        <dbReference type="EMBL" id="CBY18916.1"/>
    </source>
</evidence>
<evidence type="ECO:0000256" key="3">
    <source>
        <dbReference type="SAM" id="MobiDB-lite"/>
    </source>
</evidence>
<dbReference type="PANTHER" id="PTHR46176:SF1">
    <property type="entry name" value="LD21662P"/>
    <property type="match status" value="1"/>
</dbReference>
<organism evidence="4">
    <name type="scientific">Oikopleura dioica</name>
    <name type="common">Tunicate</name>
    <dbReference type="NCBI Taxonomy" id="34765"/>
    <lineage>
        <taxon>Eukaryota</taxon>
        <taxon>Metazoa</taxon>
        <taxon>Chordata</taxon>
        <taxon>Tunicata</taxon>
        <taxon>Appendicularia</taxon>
        <taxon>Copelata</taxon>
        <taxon>Oikopleuridae</taxon>
        <taxon>Oikopleura</taxon>
    </lineage>
</organism>
<keyword evidence="5" id="KW-1185">Reference proteome</keyword>
<evidence type="ECO:0008006" key="6">
    <source>
        <dbReference type="Google" id="ProtNLM"/>
    </source>
</evidence>
<dbReference type="EMBL" id="FN653030">
    <property type="protein sequence ID" value="CBY18916.1"/>
    <property type="molecule type" value="Genomic_DNA"/>
</dbReference>
<dbReference type="PANTHER" id="PTHR46176">
    <property type="entry name" value="LD21662P"/>
    <property type="match status" value="1"/>
</dbReference>
<name>E4X8Y8_OIKDI</name>
<feature type="region of interest" description="Disordered" evidence="3">
    <location>
        <begin position="313"/>
        <end position="530"/>
    </location>
</feature>
<gene>
    <name evidence="4" type="ORF">GSOID_T00004334001</name>
</gene>
<feature type="compositionally biased region" description="Basic and acidic residues" evidence="3">
    <location>
        <begin position="454"/>
        <end position="473"/>
    </location>
</feature>
<dbReference type="FunCoup" id="E4X8Y8">
    <property type="interactions" value="528"/>
</dbReference>
<comment type="similarity">
    <text evidence="1">Belongs to the FAM76 family.</text>
</comment>
<dbReference type="InterPro" id="IPR032017">
    <property type="entry name" value="FAM76"/>
</dbReference>
<accession>E4X8Y8</accession>
<feature type="compositionally biased region" description="Basic and acidic residues" evidence="3">
    <location>
        <begin position="152"/>
        <end position="186"/>
    </location>
</feature>
<feature type="region of interest" description="Disordered" evidence="3">
    <location>
        <begin position="150"/>
        <end position="210"/>
    </location>
</feature>
<evidence type="ECO:0000256" key="2">
    <source>
        <dbReference type="ARBA" id="ARBA00023054"/>
    </source>
</evidence>
<keyword evidence="2" id="KW-0175">Coiled coil</keyword>
<dbReference type="OrthoDB" id="3689at2759"/>
<evidence type="ECO:0000256" key="1">
    <source>
        <dbReference type="ARBA" id="ARBA00009097"/>
    </source>
</evidence>
<reference evidence="4" key="1">
    <citation type="journal article" date="2010" name="Science">
        <title>Plasticity of animal genome architecture unmasked by rapid evolution of a pelagic tunicate.</title>
        <authorList>
            <person name="Denoeud F."/>
            <person name="Henriet S."/>
            <person name="Mungpakdee S."/>
            <person name="Aury J.M."/>
            <person name="Da Silva C."/>
            <person name="Brinkmann H."/>
            <person name="Mikhaleva J."/>
            <person name="Olsen L.C."/>
            <person name="Jubin C."/>
            <person name="Canestro C."/>
            <person name="Bouquet J.M."/>
            <person name="Danks G."/>
            <person name="Poulain J."/>
            <person name="Campsteijn C."/>
            <person name="Adamski M."/>
            <person name="Cross I."/>
            <person name="Yadetie F."/>
            <person name="Muffato M."/>
            <person name="Louis A."/>
            <person name="Butcher S."/>
            <person name="Tsagkogeorga G."/>
            <person name="Konrad A."/>
            <person name="Singh S."/>
            <person name="Jensen M.F."/>
            <person name="Cong E.H."/>
            <person name="Eikeseth-Otteraa H."/>
            <person name="Noel B."/>
            <person name="Anthouard V."/>
            <person name="Porcel B.M."/>
            <person name="Kachouri-Lafond R."/>
            <person name="Nishino A."/>
            <person name="Ugolini M."/>
            <person name="Chourrout P."/>
            <person name="Nishida H."/>
            <person name="Aasland R."/>
            <person name="Huzurbazar S."/>
            <person name="Westhof E."/>
            <person name="Delsuc F."/>
            <person name="Lehrach H."/>
            <person name="Reinhardt R."/>
            <person name="Weissenbach J."/>
            <person name="Roy S.W."/>
            <person name="Artiguenave F."/>
            <person name="Postlethwait J.H."/>
            <person name="Manak J.R."/>
            <person name="Thompson E.M."/>
            <person name="Jaillon O."/>
            <person name="Du Pasquier L."/>
            <person name="Boudinot P."/>
            <person name="Liberles D.A."/>
            <person name="Volff J.N."/>
            <person name="Philippe H."/>
            <person name="Lenhard B."/>
            <person name="Roest Crollius H."/>
            <person name="Wincker P."/>
            <person name="Chourrout D."/>
        </authorList>
    </citation>
    <scope>NUCLEOTIDE SEQUENCE [LARGE SCALE GENOMIC DNA]</scope>
</reference>
<dbReference type="GO" id="GO:0016607">
    <property type="term" value="C:nuclear speck"/>
    <property type="evidence" value="ECO:0007669"/>
    <property type="project" value="TreeGrafter"/>
</dbReference>
<feature type="compositionally biased region" description="Basic residues" evidence="3">
    <location>
        <begin position="321"/>
        <end position="331"/>
    </location>
</feature>
<evidence type="ECO:0000313" key="5">
    <source>
        <dbReference type="Proteomes" id="UP000001307"/>
    </source>
</evidence>
<feature type="compositionally biased region" description="Basic and acidic residues" evidence="3">
    <location>
        <begin position="373"/>
        <end position="382"/>
    </location>
</feature>
<dbReference type="AlphaFoldDB" id="E4X8Y8"/>
<protein>
    <recommendedName>
        <fullName evidence="6">Protein FAM76A</fullName>
    </recommendedName>
</protein>
<dbReference type="InParanoid" id="E4X8Y8"/>
<dbReference type="Proteomes" id="UP000001307">
    <property type="component" value="Unassembled WGS sequence"/>
</dbReference>
<sequence>MSTAPNKSPCCKCLRWFPRDDLTAKNSFCVRCAKSPTLRGAKCRWCRGNLPLPENGKEPTSVTCENCTKLQLKYGPPVHCTLCKLEASFKTKRGSKVCRRCDYCIQNYGKAKPCEKCKVKAAWEGGKIEKINGLTLCFICTFREKRKTKLGGGKEETENKNPKQKNGESKSKKQQKSTEKSKEKPASKKKPPKVFAEDPTEVKDKNAPTSDSIIDNLKISEIEVIETMQVDEHTSASLQVNDLLLKVKEMNTELARRKKMIEEKDVCISSLKGTLTSATTDHERQRKSWESRLSERISEFKAKILKLESENAKLRKEKSERKKKNKTKKMAKQTTMIRKDPNAVKLELFSNSLKMPERPSSRTSIPEQMKRKKDSDSEDKTSPPKLAESSDDSDSDSKNPPLKRIKTIDSDDDEDVALSKPSPEQKSDNEEEEKSKRKISSDSDDDDVEATLKAIDEEEKKYLEDAKKIEAAEHAASSADENSKSPPENLPQEINNEESSSAAEKDVPPTGPQTKQCQCCQTALKTRTTT</sequence>